<evidence type="ECO:0000313" key="2">
    <source>
        <dbReference type="EnsemblPlants" id="PGSC0003DMT400090956"/>
    </source>
</evidence>
<reference evidence="2" key="2">
    <citation type="submission" date="2015-06" db="UniProtKB">
        <authorList>
            <consortium name="EnsemblPlants"/>
        </authorList>
    </citation>
    <scope>IDENTIFICATION</scope>
    <source>
        <strain evidence="2">DM1-3 516 R44</strain>
    </source>
</reference>
<feature type="chain" id="PRO_5004013536" evidence="1">
    <location>
        <begin position="17"/>
        <end position="99"/>
    </location>
</feature>
<accession>M1DLK3</accession>
<sequence>MIIVVFILVTATYVSTTTSSAKYCYFVCIAHLNFSTVSFTDVFVSATVAFILAIASSAAETNVAAIAASITKTDTIAETYSSNDVDVSASTLIDATISS</sequence>
<keyword evidence="3" id="KW-1185">Reference proteome</keyword>
<dbReference type="AlphaFoldDB" id="M1DLK3"/>
<dbReference type="Gramene" id="PGSC0003DMT400090956">
    <property type="protein sequence ID" value="PGSC0003DMT400090956"/>
    <property type="gene ID" value="PGSC0003DMG400040527"/>
</dbReference>
<proteinExistence type="predicted"/>
<keyword evidence="1" id="KW-0732">Signal</keyword>
<name>M1DLK3_SOLTU</name>
<evidence type="ECO:0000256" key="1">
    <source>
        <dbReference type="SAM" id="SignalP"/>
    </source>
</evidence>
<organism evidence="2 3">
    <name type="scientific">Solanum tuberosum</name>
    <name type="common">Potato</name>
    <dbReference type="NCBI Taxonomy" id="4113"/>
    <lineage>
        <taxon>Eukaryota</taxon>
        <taxon>Viridiplantae</taxon>
        <taxon>Streptophyta</taxon>
        <taxon>Embryophyta</taxon>
        <taxon>Tracheophyta</taxon>
        <taxon>Spermatophyta</taxon>
        <taxon>Magnoliopsida</taxon>
        <taxon>eudicotyledons</taxon>
        <taxon>Gunneridae</taxon>
        <taxon>Pentapetalae</taxon>
        <taxon>asterids</taxon>
        <taxon>lamiids</taxon>
        <taxon>Solanales</taxon>
        <taxon>Solanaceae</taxon>
        <taxon>Solanoideae</taxon>
        <taxon>Solaneae</taxon>
        <taxon>Solanum</taxon>
    </lineage>
</organism>
<dbReference type="EnsemblPlants" id="PGSC0003DMT400090956">
    <property type="protein sequence ID" value="PGSC0003DMT400090956"/>
    <property type="gene ID" value="PGSC0003DMG400040527"/>
</dbReference>
<reference evidence="3" key="1">
    <citation type="journal article" date="2011" name="Nature">
        <title>Genome sequence and analysis of the tuber crop potato.</title>
        <authorList>
            <consortium name="The Potato Genome Sequencing Consortium"/>
        </authorList>
    </citation>
    <scope>NUCLEOTIDE SEQUENCE [LARGE SCALE GENOMIC DNA]</scope>
    <source>
        <strain evidence="3">cv. DM1-3 516 R44</strain>
    </source>
</reference>
<evidence type="ECO:0000313" key="3">
    <source>
        <dbReference type="Proteomes" id="UP000011115"/>
    </source>
</evidence>
<dbReference type="Proteomes" id="UP000011115">
    <property type="component" value="Unassembled WGS sequence"/>
</dbReference>
<dbReference type="HOGENOM" id="CLU_2324774_0_0_1"/>
<feature type="signal peptide" evidence="1">
    <location>
        <begin position="1"/>
        <end position="16"/>
    </location>
</feature>
<dbReference type="PaxDb" id="4113-PGSC0003DMT400090956"/>
<protein>
    <submittedName>
        <fullName evidence="2">Uncharacterized protein</fullName>
    </submittedName>
</protein>
<dbReference type="InParanoid" id="M1DLK3"/>